<feature type="transmembrane region" description="Helical" evidence="18">
    <location>
        <begin position="1246"/>
        <end position="1268"/>
    </location>
</feature>
<dbReference type="FunFam" id="3.30.428.10:FF:000006">
    <property type="entry name" value="m7GpppX diphosphatase"/>
    <property type="match status" value="1"/>
</dbReference>
<accession>A0AAD5M843</accession>
<dbReference type="InterPro" id="IPR036961">
    <property type="entry name" value="Kinesin_motor_dom_sf"/>
</dbReference>
<dbReference type="Pfam" id="PF07690">
    <property type="entry name" value="MFS_1"/>
    <property type="match status" value="1"/>
</dbReference>
<dbReference type="GO" id="GO:0000340">
    <property type="term" value="F:RNA 7-methylguanosine cap binding"/>
    <property type="evidence" value="ECO:0007669"/>
    <property type="project" value="UniProtKB-ARBA"/>
</dbReference>
<proteinExistence type="inferred from homology"/>
<keyword evidence="7 15" id="KW-0067">ATP-binding</keyword>
<feature type="transmembrane region" description="Helical" evidence="18">
    <location>
        <begin position="1397"/>
        <end position="1420"/>
    </location>
</feature>
<evidence type="ECO:0000256" key="17">
    <source>
        <dbReference type="SAM" id="MobiDB-lite"/>
    </source>
</evidence>
<evidence type="ECO:0000256" key="7">
    <source>
        <dbReference type="ARBA" id="ARBA00022840"/>
    </source>
</evidence>
<dbReference type="GO" id="GO:0022857">
    <property type="term" value="F:transmembrane transporter activity"/>
    <property type="evidence" value="ECO:0007669"/>
    <property type="project" value="InterPro"/>
</dbReference>
<dbReference type="Pfam" id="PF00063">
    <property type="entry name" value="Myosin_head"/>
    <property type="match status" value="1"/>
</dbReference>
<comment type="subcellular location">
    <subcellularLocation>
        <location evidence="1">Nucleus</location>
    </subcellularLocation>
</comment>
<dbReference type="GO" id="GO:0007015">
    <property type="term" value="P:actin filament organization"/>
    <property type="evidence" value="ECO:0007669"/>
    <property type="project" value="TreeGrafter"/>
</dbReference>
<keyword evidence="5 15" id="KW-0547">Nucleotide-binding</keyword>
<dbReference type="InterPro" id="IPR027417">
    <property type="entry name" value="P-loop_NTPase"/>
</dbReference>
<evidence type="ECO:0000256" key="6">
    <source>
        <dbReference type="ARBA" id="ARBA00022801"/>
    </source>
</evidence>
<dbReference type="Proteomes" id="UP001209570">
    <property type="component" value="Unassembled WGS sequence"/>
</dbReference>
<dbReference type="PROSITE" id="PS51456">
    <property type="entry name" value="MYOSIN_MOTOR"/>
    <property type="match status" value="1"/>
</dbReference>
<feature type="region of interest" description="Disordered" evidence="17">
    <location>
        <begin position="1"/>
        <end position="44"/>
    </location>
</feature>
<dbReference type="InterPro" id="IPR011701">
    <property type="entry name" value="MFS"/>
</dbReference>
<dbReference type="Gene3D" id="1.20.58.530">
    <property type="match status" value="1"/>
</dbReference>
<feature type="compositionally biased region" description="Low complexity" evidence="17">
    <location>
        <begin position="1"/>
        <end position="36"/>
    </location>
</feature>
<keyword evidence="18" id="KW-0472">Membrane</keyword>
<evidence type="ECO:0000313" key="21">
    <source>
        <dbReference type="Proteomes" id="UP001209570"/>
    </source>
</evidence>
<dbReference type="PANTHER" id="PTHR13140">
    <property type="entry name" value="MYOSIN"/>
    <property type="match status" value="1"/>
</dbReference>
<evidence type="ECO:0000256" key="15">
    <source>
        <dbReference type="PROSITE-ProRule" id="PRU00782"/>
    </source>
</evidence>
<feature type="transmembrane region" description="Helical" evidence="18">
    <location>
        <begin position="1440"/>
        <end position="1462"/>
    </location>
</feature>
<feature type="transmembrane region" description="Helical" evidence="18">
    <location>
        <begin position="1103"/>
        <end position="1126"/>
    </location>
</feature>
<dbReference type="Pfam" id="PF05652">
    <property type="entry name" value="DcpS"/>
    <property type="match status" value="1"/>
</dbReference>
<dbReference type="SUPFAM" id="SSF102860">
    <property type="entry name" value="mRNA decapping enzyme DcpS N-terminal domain"/>
    <property type="match status" value="1"/>
</dbReference>
<dbReference type="PANTHER" id="PTHR13140:SF845">
    <property type="entry name" value="MYOSIN-LIKE PROTEIN"/>
    <property type="match status" value="1"/>
</dbReference>
<evidence type="ECO:0000256" key="13">
    <source>
        <dbReference type="ARBA" id="ARBA00030609"/>
    </source>
</evidence>
<gene>
    <name evidence="20" type="ORF">P43SY_000216</name>
</gene>
<keyword evidence="21" id="KW-1185">Reference proteome</keyword>
<evidence type="ECO:0000256" key="10">
    <source>
        <dbReference type="ARBA" id="ARBA00023203"/>
    </source>
</evidence>
<feature type="transmembrane region" description="Helical" evidence="18">
    <location>
        <begin position="1214"/>
        <end position="1234"/>
    </location>
</feature>
<dbReference type="SUPFAM" id="SSF52540">
    <property type="entry name" value="P-loop containing nucleoside triphosphate hydrolases"/>
    <property type="match status" value="1"/>
</dbReference>
<evidence type="ECO:0000256" key="9">
    <source>
        <dbReference type="ARBA" id="ARBA00023175"/>
    </source>
</evidence>
<evidence type="ECO:0000256" key="11">
    <source>
        <dbReference type="ARBA" id="ARBA00023242"/>
    </source>
</evidence>
<feature type="transmembrane region" description="Helical" evidence="18">
    <location>
        <begin position="1525"/>
        <end position="1542"/>
    </location>
</feature>
<dbReference type="InterPro" id="IPR008594">
    <property type="entry name" value="DcpS/DCS2"/>
</dbReference>
<sequence length="1582" mass="177044">MAAAATAAALTPSAGARRPSTPTAATPATTANTANNDMEPATITPASPALRVGDLFWKQDGPSGWVLGQLMAHDAVARTARFSLVDEATGELLDEAAHPPMTLQLDESPLFAANPLFTTAADMTSLRHLHEAALAKNLEDRSSQQNQRPYTFMANVLIAVNPLKHLEEPDKNIFTAQSLDRCPPHPYYIAENAYRQLCAVRAVMQNQSIIISGESGSGKTETSKIILDFLTTRAKRTSRAPSCASEDDMMEPELTPRVVPLNESVTQAPRSDTGALSFPLSARGGSAIKLSPVALGERLMETIPILESFGNAKTHRNHNSSRFGKYMRLQFTNSTHELSGASIDTYLLEKSRLVSQPTGERNFHVFYELLYSKDESYLRDALFLSPKDPESYSYLNQSGCLKASELIDDAENFRSLCKALEFVGIYEAGQHEIFRIVAGLLHLGNVTISEEDTSEGKTACIAEGDIASQQALERASELLGVTKQELNECIFYKRIMTLAKTIYEHVFTWLMVQCASALDYDAARSDVIPYIGVLDIFGFEDFEPKNRNSFEQLLINYANEALQSLFNACIFEAEQVLYRSEHIYAPTNHSMSFPFPLPGVPLRACEVLRVGLPTRILYAEVVDVYKNILPFDMFQKFDYNEKLFTQAILWVYNFPTSAYRLGDTRLFFRTGKIDLLDKLLTPSTQKIDPANLASQMLLYLRKKRWIGAATKIMVYNAFKEIYYECKYRRKAITIQCMIKVFCLFRRELQRIHVVRLENDNKSLIDAVRAAEEKARLAEEELSRTRLQNKQLEIALDEKTIHLAEQAKHPAQHAAVLTIHRTAFDTSDMMELLRSLSLHVILENDIYSTYLGDVSRDMKPYKVSLIHPATDAHIRKHTDQAFHMVVETKQVYDEITEPFIASLPKEKIEWVYNILDHKTESERIIFEDADPVTGFILIPDFKWSDVTNLESIYCLAIVHDRSIRSLRDLRGKHLELLRNLREKSLRALQEQFGVLPSAFRIYVHYQPTYYHFHIHFSHVKLTEGTHTGKAVLLDNIIYNLSIDGDYYANADLAMVVGELQHQQLFERFVEHATTRRSQSTGDRGTVALPSPAKRGIAKPRFSRYLLVGFAIFQCFLGAGVVFGWTSILPMLEKERIYNELCKPDESFCEAQSVQLHFAFTIAASSSMFANLFLGILFDKYGPRISKLVSLVILMVGAIMMGRARVRTTASSSFDFFLPGMAFMAFGGTGLQLCSVHLSNLFPEAKSLVTCFMVGALQLSFFIFAIFAVLYDNFGLSQRAIFNGYTAILGVSLLGTVVLSPDKPYQLDSFARLSTESSQSTAEPEHELLSPIRLPSVFKKGETSLLLGTPHMNKEQLPTHVPPMALPARAAAGSASLERAIRFANDAHDYKSRSFKTQVLSPPFLLLTLLFSIGTLWCNYFLGSVTAQLRRKPLSAADVTTLMNDFGLLLPGGVVFIPLVGYLLEIWGHMRVTFATCLVSVAFTMCFFGSDHVGVLVLSFVLYTLYRTALFALLFSYIGHTFGFKNFGVLSGIAFSVAAVVGLLQTPLTEIPDFRVVGGIQLGTLLLSFALPIYDLVVTQRGRL</sequence>
<dbReference type="Gene3D" id="3.30.200.40">
    <property type="entry name" value="Scavenger mRNA decapping enzyme, N-terminal domain"/>
    <property type="match status" value="1"/>
</dbReference>
<dbReference type="Pfam" id="PF11969">
    <property type="entry name" value="DcpS_C"/>
    <property type="match status" value="1"/>
</dbReference>
<evidence type="ECO:0000256" key="16">
    <source>
        <dbReference type="SAM" id="Coils"/>
    </source>
</evidence>
<dbReference type="GO" id="GO:0005737">
    <property type="term" value="C:cytoplasm"/>
    <property type="evidence" value="ECO:0007669"/>
    <property type="project" value="TreeGrafter"/>
</dbReference>
<evidence type="ECO:0000256" key="12">
    <source>
        <dbReference type="ARBA" id="ARBA00029885"/>
    </source>
</evidence>
<feature type="transmembrane region" description="Helical" evidence="18">
    <location>
        <begin position="1154"/>
        <end position="1176"/>
    </location>
</feature>
<keyword evidence="18" id="KW-1133">Transmembrane helix</keyword>
<comment type="similarity">
    <text evidence="2">Belongs to the HIT family.</text>
</comment>
<keyword evidence="11" id="KW-0539">Nucleus</keyword>
<dbReference type="InterPro" id="IPR001609">
    <property type="entry name" value="Myosin_head_motor_dom-like"/>
</dbReference>
<dbReference type="GO" id="GO:0000290">
    <property type="term" value="P:deadenylation-dependent decapping of nuclear-transcribed mRNA"/>
    <property type="evidence" value="ECO:0007669"/>
    <property type="project" value="InterPro"/>
</dbReference>
<feature type="transmembrane region" description="Helical" evidence="18">
    <location>
        <begin position="1183"/>
        <end position="1202"/>
    </location>
</feature>
<dbReference type="Gene3D" id="3.30.428.10">
    <property type="entry name" value="HIT-like"/>
    <property type="match status" value="1"/>
</dbReference>
<protein>
    <recommendedName>
        <fullName evidence="4">m7GpppX diphosphatase</fullName>
        <ecNumber evidence="3">3.6.1.59</ecNumber>
    </recommendedName>
    <alternativeName>
        <fullName evidence="13">Decapping scavenger enzyme</fullName>
    </alternativeName>
    <alternativeName>
        <fullName evidence="12">Scavenger mRNA-decapping enzyme DcpS</fullName>
    </alternativeName>
</protein>
<feature type="transmembrane region" description="Helical" evidence="18">
    <location>
        <begin position="1494"/>
        <end position="1513"/>
    </location>
</feature>
<evidence type="ECO:0000256" key="1">
    <source>
        <dbReference type="ARBA" id="ARBA00004123"/>
    </source>
</evidence>
<dbReference type="PRINTS" id="PR00193">
    <property type="entry name" value="MYOSINHEAVY"/>
</dbReference>
<evidence type="ECO:0000256" key="14">
    <source>
        <dbReference type="ARBA" id="ARBA00048222"/>
    </source>
</evidence>
<dbReference type="SUPFAM" id="SSF103473">
    <property type="entry name" value="MFS general substrate transporter"/>
    <property type="match status" value="1"/>
</dbReference>
<keyword evidence="6" id="KW-0378">Hydrolase</keyword>
<evidence type="ECO:0000256" key="5">
    <source>
        <dbReference type="ARBA" id="ARBA00022741"/>
    </source>
</evidence>
<dbReference type="GO" id="GO:0016459">
    <property type="term" value="C:myosin complex"/>
    <property type="evidence" value="ECO:0007669"/>
    <property type="project" value="UniProtKB-KW"/>
</dbReference>
<dbReference type="GO" id="GO:0140932">
    <property type="term" value="F:5'-(N(7)-methyl 5'-triphosphoguanosine)-[mRNA] diphosphatase activity"/>
    <property type="evidence" value="ECO:0007669"/>
    <property type="project" value="UniProtKB-EC"/>
</dbReference>
<feature type="coiled-coil region" evidence="16">
    <location>
        <begin position="753"/>
        <end position="794"/>
    </location>
</feature>
<dbReference type="EMBL" id="JAKCXM010000015">
    <property type="protein sequence ID" value="KAJ0408012.1"/>
    <property type="molecule type" value="Genomic_DNA"/>
</dbReference>
<dbReference type="Gene3D" id="1.20.120.720">
    <property type="entry name" value="Myosin VI head, motor domain, U50 subdomain"/>
    <property type="match status" value="1"/>
</dbReference>
<dbReference type="GO" id="GO:0051015">
    <property type="term" value="F:actin filament binding"/>
    <property type="evidence" value="ECO:0007669"/>
    <property type="project" value="TreeGrafter"/>
</dbReference>
<keyword evidence="16" id="KW-0175">Coiled coil</keyword>
<keyword evidence="18" id="KW-0812">Transmembrane</keyword>
<dbReference type="Gene3D" id="1.20.5.4820">
    <property type="match status" value="1"/>
</dbReference>
<dbReference type="GO" id="GO:0000146">
    <property type="term" value="F:microfilament motor activity"/>
    <property type="evidence" value="ECO:0007669"/>
    <property type="project" value="TreeGrafter"/>
</dbReference>
<feature type="transmembrane region" description="Helical" evidence="18">
    <location>
        <begin position="1554"/>
        <end position="1576"/>
    </location>
</feature>
<dbReference type="InterPro" id="IPR036265">
    <property type="entry name" value="HIT-like_sf"/>
</dbReference>
<evidence type="ECO:0000256" key="8">
    <source>
        <dbReference type="ARBA" id="ARBA00023123"/>
    </source>
</evidence>
<keyword evidence="8 15" id="KW-0518">Myosin</keyword>
<comment type="caution">
    <text evidence="15">Lacks conserved residue(s) required for the propagation of feature annotation.</text>
</comment>
<evidence type="ECO:0000313" key="20">
    <source>
        <dbReference type="EMBL" id="KAJ0408012.1"/>
    </source>
</evidence>
<dbReference type="GO" id="GO:0016020">
    <property type="term" value="C:membrane"/>
    <property type="evidence" value="ECO:0007669"/>
    <property type="project" value="TreeGrafter"/>
</dbReference>
<keyword evidence="9 15" id="KW-0505">Motor protein</keyword>
<feature type="binding site" evidence="15">
    <location>
        <begin position="213"/>
        <end position="220"/>
    </location>
    <ligand>
        <name>ATP</name>
        <dbReference type="ChEBI" id="CHEBI:30616"/>
    </ligand>
</feature>
<comment type="caution">
    <text evidence="20">The sequence shown here is derived from an EMBL/GenBank/DDBJ whole genome shotgun (WGS) entry which is preliminary data.</text>
</comment>
<evidence type="ECO:0000256" key="2">
    <source>
        <dbReference type="ARBA" id="ARBA00010208"/>
    </source>
</evidence>
<dbReference type="SUPFAM" id="SSF54197">
    <property type="entry name" value="HIT-like"/>
    <property type="match status" value="1"/>
</dbReference>
<dbReference type="Gene3D" id="3.40.850.10">
    <property type="entry name" value="Kinesin motor domain"/>
    <property type="match status" value="1"/>
</dbReference>
<dbReference type="InterPro" id="IPR036259">
    <property type="entry name" value="MFS_trans_sf"/>
</dbReference>
<dbReference type="InterPro" id="IPR011145">
    <property type="entry name" value="Scavenger_mRNA_decap_enz_N"/>
</dbReference>
<evidence type="ECO:0000259" key="19">
    <source>
        <dbReference type="PROSITE" id="PS51456"/>
    </source>
</evidence>
<dbReference type="EC" id="3.6.1.59" evidence="3"/>
<comment type="catalytic activity">
    <reaction evidence="14">
        <text>a 5'-end (N(7)-methyl 5'-triphosphoguanosine)-ribonucleoside in mRNA + H2O = N(7)-methyl-GMP + a 5'-end diphospho-ribonucleoside in mRNA + 2 H(+)</text>
        <dbReference type="Rhea" id="RHEA:65388"/>
        <dbReference type="Rhea" id="RHEA-COMP:17165"/>
        <dbReference type="Rhea" id="RHEA-COMP:17167"/>
        <dbReference type="ChEBI" id="CHEBI:15377"/>
        <dbReference type="ChEBI" id="CHEBI:15378"/>
        <dbReference type="ChEBI" id="CHEBI:58285"/>
        <dbReference type="ChEBI" id="CHEBI:156461"/>
        <dbReference type="ChEBI" id="CHEBI:167616"/>
        <dbReference type="EC" id="3.6.1.59"/>
    </reaction>
</comment>
<dbReference type="GO" id="GO:0005524">
    <property type="term" value="F:ATP binding"/>
    <property type="evidence" value="ECO:0007669"/>
    <property type="project" value="UniProtKB-UniRule"/>
</dbReference>
<dbReference type="Gene3D" id="1.20.1250.20">
    <property type="entry name" value="MFS general substrate transporter like domains"/>
    <property type="match status" value="1"/>
</dbReference>
<feature type="domain" description="Myosin motor" evidence="19">
    <location>
        <begin position="118"/>
        <end position="581"/>
    </location>
</feature>
<dbReference type="GO" id="GO:0005634">
    <property type="term" value="C:nucleus"/>
    <property type="evidence" value="ECO:0007669"/>
    <property type="project" value="UniProtKB-SubCell"/>
</dbReference>
<evidence type="ECO:0000256" key="18">
    <source>
        <dbReference type="SAM" id="Phobius"/>
    </source>
</evidence>
<reference evidence="20" key="1">
    <citation type="submission" date="2021-12" db="EMBL/GenBank/DDBJ databases">
        <title>Prjna785345.</title>
        <authorList>
            <person name="Rujirawat T."/>
            <person name="Krajaejun T."/>
        </authorList>
    </citation>
    <scope>NUCLEOTIDE SEQUENCE</scope>
    <source>
        <strain evidence="20">Pi057C3</strain>
    </source>
</reference>
<evidence type="ECO:0000256" key="3">
    <source>
        <dbReference type="ARBA" id="ARBA00012520"/>
    </source>
</evidence>
<organism evidence="20 21">
    <name type="scientific">Pythium insidiosum</name>
    <name type="common">Pythiosis disease agent</name>
    <dbReference type="NCBI Taxonomy" id="114742"/>
    <lineage>
        <taxon>Eukaryota</taxon>
        <taxon>Sar</taxon>
        <taxon>Stramenopiles</taxon>
        <taxon>Oomycota</taxon>
        <taxon>Peronosporomycetes</taxon>
        <taxon>Pythiales</taxon>
        <taxon>Pythiaceae</taxon>
        <taxon>Pythium</taxon>
    </lineage>
</organism>
<comment type="similarity">
    <text evidence="15">Belongs to the TRAFAC class myosin-kinesin ATPase superfamily. Myosin family.</text>
</comment>
<dbReference type="SMART" id="SM00242">
    <property type="entry name" value="MYSc"/>
    <property type="match status" value="1"/>
</dbReference>
<evidence type="ECO:0000256" key="4">
    <source>
        <dbReference type="ARBA" id="ARBA00015636"/>
    </source>
</evidence>
<name>A0AAD5M843_PYTIN</name>
<keyword evidence="10 15" id="KW-0009">Actin-binding</keyword>
<feature type="transmembrane region" description="Helical" evidence="18">
    <location>
        <begin position="1280"/>
        <end position="1298"/>
    </location>
</feature>